<organism evidence="2 3">
    <name type="scientific">Lottia gigantea</name>
    <name type="common">Giant owl limpet</name>
    <dbReference type="NCBI Taxonomy" id="225164"/>
    <lineage>
        <taxon>Eukaryota</taxon>
        <taxon>Metazoa</taxon>
        <taxon>Spiralia</taxon>
        <taxon>Lophotrochozoa</taxon>
        <taxon>Mollusca</taxon>
        <taxon>Gastropoda</taxon>
        <taxon>Patellogastropoda</taxon>
        <taxon>Lottioidea</taxon>
        <taxon>Lottiidae</taxon>
        <taxon>Lottia</taxon>
    </lineage>
</organism>
<dbReference type="CTD" id="20238641"/>
<dbReference type="Gene3D" id="3.30.70.1820">
    <property type="entry name" value="L1 transposable element, RRM domain"/>
    <property type="match status" value="1"/>
</dbReference>
<sequence>MLEVLKEIKDMRSEVNQNLDKLNHKIENVEREMRLIMEENVELKNCVKRLESKVEMLDRAARRNNIILHNVVYSSDDTENTVRDIFRSNLNIDEGIDIQHVHRMPSAKTTILVTLGKPTQRIRILQSAKHLKGSNISISEDFTEQTRAVRKKPVPHLKRAKGDGKFSVMKFDKLQIETEIFRLDEAADKLVKVRTLKPQTWMCDNDDIVFPGYIQLRKTRQKLKGAFRNSGGILALVSTEISNRITTHQSVSRNILWLILRLENIVLTLGVVYFSPPNSSIYSEEPIFSILEDECCQLRSIYPNNHLIIQGDLNARTGNGHSKDIENDDPKYLPIDDDFEYDVDWDIPRVSQDPIINSRGKQLLDFCKVNGFRICNGRLHSDKDKGKITCLANNGQSVVDYVLCGSETI</sequence>
<dbReference type="RefSeq" id="XP_009054780.1">
    <property type="nucleotide sequence ID" value="XM_009056532.1"/>
</dbReference>
<dbReference type="InterPro" id="IPR004244">
    <property type="entry name" value="Transposase_22"/>
</dbReference>
<dbReference type="PANTHER" id="PTHR11505">
    <property type="entry name" value="L1 TRANSPOSABLE ELEMENT-RELATED"/>
    <property type="match status" value="1"/>
</dbReference>
<keyword evidence="3" id="KW-1185">Reference proteome</keyword>
<evidence type="ECO:0000313" key="2">
    <source>
        <dbReference type="EMBL" id="ESO94496.1"/>
    </source>
</evidence>
<evidence type="ECO:0000256" key="1">
    <source>
        <dbReference type="SAM" id="Coils"/>
    </source>
</evidence>
<dbReference type="AlphaFoldDB" id="V4ALN0"/>
<keyword evidence="1" id="KW-0175">Coiled coil</keyword>
<dbReference type="GeneID" id="20238641"/>
<dbReference type="Proteomes" id="UP000030746">
    <property type="component" value="Unassembled WGS sequence"/>
</dbReference>
<evidence type="ECO:0008006" key="4">
    <source>
        <dbReference type="Google" id="ProtNLM"/>
    </source>
</evidence>
<dbReference type="STRING" id="225164.V4ALN0"/>
<reference evidence="2 3" key="1">
    <citation type="journal article" date="2013" name="Nature">
        <title>Insights into bilaterian evolution from three spiralian genomes.</title>
        <authorList>
            <person name="Simakov O."/>
            <person name="Marletaz F."/>
            <person name="Cho S.J."/>
            <person name="Edsinger-Gonzales E."/>
            <person name="Havlak P."/>
            <person name="Hellsten U."/>
            <person name="Kuo D.H."/>
            <person name="Larsson T."/>
            <person name="Lv J."/>
            <person name="Arendt D."/>
            <person name="Savage R."/>
            <person name="Osoegawa K."/>
            <person name="de Jong P."/>
            <person name="Grimwood J."/>
            <person name="Chapman J.A."/>
            <person name="Shapiro H."/>
            <person name="Aerts A."/>
            <person name="Otillar R.P."/>
            <person name="Terry A.Y."/>
            <person name="Boore J.L."/>
            <person name="Grigoriev I.V."/>
            <person name="Lindberg D.R."/>
            <person name="Seaver E.C."/>
            <person name="Weisblat D.A."/>
            <person name="Putnam N.H."/>
            <person name="Rokhsar D.S."/>
        </authorList>
    </citation>
    <scope>NUCLEOTIDE SEQUENCE [LARGE SCALE GENOMIC DNA]</scope>
</reference>
<dbReference type="SUPFAM" id="SSF56219">
    <property type="entry name" value="DNase I-like"/>
    <property type="match status" value="1"/>
</dbReference>
<proteinExistence type="predicted"/>
<protein>
    <recommendedName>
        <fullName evidence="4">Endonuclease/exonuclease/phosphatase domain-containing protein</fullName>
    </recommendedName>
</protein>
<dbReference type="OrthoDB" id="6140814at2759"/>
<evidence type="ECO:0000313" key="3">
    <source>
        <dbReference type="Proteomes" id="UP000030746"/>
    </source>
</evidence>
<gene>
    <name evidence="2" type="ORF">LOTGIDRAFT_161194</name>
</gene>
<accession>V4ALN0</accession>
<dbReference type="InterPro" id="IPR036691">
    <property type="entry name" value="Endo/exonu/phosph_ase_sf"/>
</dbReference>
<name>V4ALN0_LOTGI</name>
<dbReference type="KEGG" id="lgi:LOTGIDRAFT_161194"/>
<feature type="coiled-coil region" evidence="1">
    <location>
        <begin position="5"/>
        <end position="60"/>
    </location>
</feature>
<dbReference type="Gene3D" id="3.60.10.10">
    <property type="entry name" value="Endonuclease/exonuclease/phosphatase"/>
    <property type="match status" value="1"/>
</dbReference>
<dbReference type="HOGENOM" id="CLU_673172_0_0_1"/>
<dbReference type="EMBL" id="KB201802">
    <property type="protein sequence ID" value="ESO94496.1"/>
    <property type="molecule type" value="Genomic_DNA"/>
</dbReference>